<dbReference type="Pfam" id="PF00069">
    <property type="entry name" value="Pkinase"/>
    <property type="match status" value="1"/>
</dbReference>
<dbReference type="InterPro" id="IPR011009">
    <property type="entry name" value="Kinase-like_dom_sf"/>
</dbReference>
<dbReference type="Gene3D" id="1.10.510.10">
    <property type="entry name" value="Transferase(Phosphotransferase) domain 1"/>
    <property type="match status" value="1"/>
</dbReference>
<dbReference type="EC" id="2.7.11.1" evidence="1"/>
<reference evidence="8 9" key="1">
    <citation type="submission" date="2019-11" db="EMBL/GenBank/DDBJ databases">
        <authorList>
            <person name="Yang C."/>
            <person name="Li F."/>
        </authorList>
    </citation>
    <scope>NUCLEOTIDE SEQUENCE [LARGE SCALE GENOMIC DNA]</scope>
    <source>
        <strain evidence="8">KB4526</strain>
        <tissue evidence="8">Muscle</tissue>
    </source>
</reference>
<keyword evidence="6" id="KW-0067">ATP-binding</keyword>
<dbReference type="SUPFAM" id="SSF56112">
    <property type="entry name" value="Protein kinase-like (PK-like)"/>
    <property type="match status" value="1"/>
</dbReference>
<keyword evidence="5 8" id="KW-0418">Kinase</keyword>
<evidence type="ECO:0000256" key="6">
    <source>
        <dbReference type="ARBA" id="ARBA00022840"/>
    </source>
</evidence>
<protein>
    <recommendedName>
        <fullName evidence="1">non-specific serine/threonine protein kinase</fullName>
        <ecNumber evidence="1">2.7.11.1</ecNumber>
    </recommendedName>
</protein>
<keyword evidence="4" id="KW-0547">Nucleotide-binding</keyword>
<name>A0A6G1A7M4_CROCR</name>
<evidence type="ECO:0000256" key="2">
    <source>
        <dbReference type="ARBA" id="ARBA00022527"/>
    </source>
</evidence>
<keyword evidence="2" id="KW-0723">Serine/threonine-protein kinase</keyword>
<keyword evidence="9" id="KW-1185">Reference proteome</keyword>
<feature type="non-terminal residue" evidence="8">
    <location>
        <position position="164"/>
    </location>
</feature>
<feature type="non-terminal residue" evidence="8">
    <location>
        <position position="1"/>
    </location>
</feature>
<dbReference type="GO" id="GO:0035556">
    <property type="term" value="P:intracellular signal transduction"/>
    <property type="evidence" value="ECO:0007669"/>
    <property type="project" value="TreeGrafter"/>
</dbReference>
<sequence length="164" mass="18203">VTFIHKTQKDSTGLLGLLREAQKMRTSNSPIVKSLQVINTSKLLVLVSERVIRDQLGNECTHCGRVADKLCQLLAIVECGLQEGIFPKDLELEQLLFNHDLKIACTGIGLSIQFAGYKVHTFEESPTSSAPRLFIHQESSRPSTDVWSLGVVFYCLAMGMEPVE</sequence>
<dbReference type="PANTHER" id="PTHR24346:SF82">
    <property type="entry name" value="KP78A-RELATED"/>
    <property type="match status" value="1"/>
</dbReference>
<dbReference type="PROSITE" id="PS50011">
    <property type="entry name" value="PROTEIN_KINASE_DOM"/>
    <property type="match status" value="1"/>
</dbReference>
<evidence type="ECO:0000313" key="8">
    <source>
        <dbReference type="EMBL" id="KAF0871432.1"/>
    </source>
</evidence>
<feature type="domain" description="Protein kinase" evidence="7">
    <location>
        <begin position="1"/>
        <end position="164"/>
    </location>
</feature>
<evidence type="ECO:0000256" key="4">
    <source>
        <dbReference type="ARBA" id="ARBA00022741"/>
    </source>
</evidence>
<evidence type="ECO:0000256" key="5">
    <source>
        <dbReference type="ARBA" id="ARBA00022777"/>
    </source>
</evidence>
<comment type="caution">
    <text evidence="8">The sequence shown here is derived from an EMBL/GenBank/DDBJ whole genome shotgun (WGS) entry which is preliminary data.</text>
</comment>
<dbReference type="InterPro" id="IPR000719">
    <property type="entry name" value="Prot_kinase_dom"/>
</dbReference>
<keyword evidence="3" id="KW-0808">Transferase</keyword>
<evidence type="ECO:0000256" key="1">
    <source>
        <dbReference type="ARBA" id="ARBA00012513"/>
    </source>
</evidence>
<dbReference type="Proteomes" id="UP000475037">
    <property type="component" value="Unassembled WGS sequence"/>
</dbReference>
<proteinExistence type="predicted"/>
<dbReference type="GO" id="GO:0005524">
    <property type="term" value="F:ATP binding"/>
    <property type="evidence" value="ECO:0007669"/>
    <property type="project" value="UniProtKB-KW"/>
</dbReference>
<dbReference type="GO" id="GO:0005737">
    <property type="term" value="C:cytoplasm"/>
    <property type="evidence" value="ECO:0007669"/>
    <property type="project" value="TreeGrafter"/>
</dbReference>
<dbReference type="PANTHER" id="PTHR24346">
    <property type="entry name" value="MAP/MICROTUBULE AFFINITY-REGULATING KINASE"/>
    <property type="match status" value="1"/>
</dbReference>
<evidence type="ECO:0000313" key="9">
    <source>
        <dbReference type="Proteomes" id="UP000475037"/>
    </source>
</evidence>
<dbReference type="GO" id="GO:0004674">
    <property type="term" value="F:protein serine/threonine kinase activity"/>
    <property type="evidence" value="ECO:0007669"/>
    <property type="project" value="UniProtKB-KW"/>
</dbReference>
<dbReference type="EMBL" id="VOAJ01024658">
    <property type="protein sequence ID" value="KAF0871432.1"/>
    <property type="molecule type" value="Genomic_DNA"/>
</dbReference>
<evidence type="ECO:0000256" key="3">
    <source>
        <dbReference type="ARBA" id="ARBA00022679"/>
    </source>
</evidence>
<organism evidence="8 9">
    <name type="scientific">Crocuta crocuta</name>
    <name type="common">Spotted hyena</name>
    <dbReference type="NCBI Taxonomy" id="9678"/>
    <lineage>
        <taxon>Eukaryota</taxon>
        <taxon>Metazoa</taxon>
        <taxon>Chordata</taxon>
        <taxon>Craniata</taxon>
        <taxon>Vertebrata</taxon>
        <taxon>Euteleostomi</taxon>
        <taxon>Mammalia</taxon>
        <taxon>Eutheria</taxon>
        <taxon>Laurasiatheria</taxon>
        <taxon>Carnivora</taxon>
        <taxon>Feliformia</taxon>
        <taxon>Hyaenidae</taxon>
        <taxon>Crocuta</taxon>
    </lineage>
</organism>
<accession>A0A6G1A7M4</accession>
<evidence type="ECO:0000259" key="7">
    <source>
        <dbReference type="PROSITE" id="PS50011"/>
    </source>
</evidence>
<dbReference type="AlphaFoldDB" id="A0A6G1A7M4"/>
<gene>
    <name evidence="8" type="primary">Mark2_2</name>
    <name evidence="8" type="ORF">FOF47_R21022</name>
</gene>